<dbReference type="InterPro" id="IPR018392">
    <property type="entry name" value="LysM"/>
</dbReference>
<dbReference type="GO" id="GO:0071972">
    <property type="term" value="F:peptidoglycan L,D-transpeptidase activity"/>
    <property type="evidence" value="ECO:0007669"/>
    <property type="project" value="TreeGrafter"/>
</dbReference>
<dbReference type="PROSITE" id="PS51782">
    <property type="entry name" value="LYSM"/>
    <property type="match status" value="1"/>
</dbReference>
<dbReference type="Pfam" id="PF01476">
    <property type="entry name" value="LysM"/>
    <property type="match status" value="1"/>
</dbReference>
<dbReference type="PANTHER" id="PTHR30582:SF24">
    <property type="entry name" value="L,D-TRANSPEPTIDASE ERFK_SRFK-RELATED"/>
    <property type="match status" value="1"/>
</dbReference>
<evidence type="ECO:0000256" key="7">
    <source>
        <dbReference type="ARBA" id="ARBA00022984"/>
    </source>
</evidence>
<evidence type="ECO:0000256" key="4">
    <source>
        <dbReference type="ARBA" id="ARBA00022679"/>
    </source>
</evidence>
<proteinExistence type="inferred from homology"/>
<comment type="similarity">
    <text evidence="2">Belongs to the YkuD family.</text>
</comment>
<gene>
    <name evidence="12" type="ORF">ENW55_09385</name>
</gene>
<evidence type="ECO:0000256" key="9">
    <source>
        <dbReference type="PROSITE-ProRule" id="PRU01373"/>
    </source>
</evidence>
<dbReference type="InterPro" id="IPR050979">
    <property type="entry name" value="LD-transpeptidase"/>
</dbReference>
<feature type="active site" description="Nucleophile" evidence="9">
    <location>
        <position position="361"/>
    </location>
</feature>
<dbReference type="UniPathway" id="UPA00219"/>
<dbReference type="GO" id="GO:0071555">
    <property type="term" value="P:cell wall organization"/>
    <property type="evidence" value="ECO:0007669"/>
    <property type="project" value="UniProtKB-UniRule"/>
</dbReference>
<protein>
    <submittedName>
        <fullName evidence="12">LysM peptidoglycan-binding domain-containing protein</fullName>
    </submittedName>
</protein>
<name>A0A832I717_9THEM</name>
<evidence type="ECO:0000259" key="11">
    <source>
        <dbReference type="PROSITE" id="PS52029"/>
    </source>
</evidence>
<keyword evidence="4" id="KW-0808">Transferase</keyword>
<dbReference type="InterPro" id="IPR038063">
    <property type="entry name" value="Transpep_catalytic_dom"/>
</dbReference>
<dbReference type="Gene3D" id="3.10.350.10">
    <property type="entry name" value="LysM domain"/>
    <property type="match status" value="1"/>
</dbReference>
<evidence type="ECO:0000313" key="12">
    <source>
        <dbReference type="EMBL" id="HGZ80178.1"/>
    </source>
</evidence>
<dbReference type="CDD" id="cd16913">
    <property type="entry name" value="YkuD_like"/>
    <property type="match status" value="1"/>
</dbReference>
<keyword evidence="7 9" id="KW-0573">Peptidoglycan synthesis</keyword>
<dbReference type="GO" id="GO:0005576">
    <property type="term" value="C:extracellular region"/>
    <property type="evidence" value="ECO:0007669"/>
    <property type="project" value="TreeGrafter"/>
</dbReference>
<comment type="caution">
    <text evidence="12">The sequence shown here is derived from an EMBL/GenBank/DDBJ whole genome shotgun (WGS) entry which is preliminary data.</text>
</comment>
<evidence type="ECO:0000256" key="3">
    <source>
        <dbReference type="ARBA" id="ARBA00022676"/>
    </source>
</evidence>
<evidence type="ECO:0000256" key="1">
    <source>
        <dbReference type="ARBA" id="ARBA00004752"/>
    </source>
</evidence>
<feature type="active site" description="Proton donor/acceptor" evidence="9">
    <location>
        <position position="345"/>
    </location>
</feature>
<dbReference type="GO" id="GO:0008360">
    <property type="term" value="P:regulation of cell shape"/>
    <property type="evidence" value="ECO:0007669"/>
    <property type="project" value="UniProtKB-UniRule"/>
</dbReference>
<keyword evidence="3" id="KW-0328">Glycosyltransferase</keyword>
<dbReference type="SUPFAM" id="SSF54106">
    <property type="entry name" value="LysM domain"/>
    <property type="match status" value="1"/>
</dbReference>
<dbReference type="SUPFAM" id="SSF141523">
    <property type="entry name" value="L,D-transpeptidase catalytic domain-like"/>
    <property type="match status" value="1"/>
</dbReference>
<organism evidence="12">
    <name type="scientific">Pseudothermotoga hypogea</name>
    <dbReference type="NCBI Taxonomy" id="57487"/>
    <lineage>
        <taxon>Bacteria</taxon>
        <taxon>Thermotogati</taxon>
        <taxon>Thermotogota</taxon>
        <taxon>Thermotogae</taxon>
        <taxon>Thermotogales</taxon>
        <taxon>Thermotogaceae</taxon>
        <taxon>Pseudothermotoga</taxon>
    </lineage>
</organism>
<dbReference type="Pfam" id="PF03734">
    <property type="entry name" value="YkuD"/>
    <property type="match status" value="1"/>
</dbReference>
<dbReference type="PROSITE" id="PS52029">
    <property type="entry name" value="LD_TPASE"/>
    <property type="match status" value="1"/>
</dbReference>
<evidence type="ECO:0000256" key="8">
    <source>
        <dbReference type="ARBA" id="ARBA00023316"/>
    </source>
</evidence>
<dbReference type="CDD" id="cd00118">
    <property type="entry name" value="LysM"/>
    <property type="match status" value="1"/>
</dbReference>
<evidence type="ECO:0000256" key="6">
    <source>
        <dbReference type="ARBA" id="ARBA00022960"/>
    </source>
</evidence>
<keyword evidence="5" id="KW-0378">Hydrolase</keyword>
<dbReference type="AlphaFoldDB" id="A0A832I717"/>
<sequence length="397" mass="45462">MRRIVLLWLFLTSSLIFGAAHELFVRSFEKNMMELSLRPIYTAGEQPKLYLFTQTGHRLAKVTNEDSFVFDVSNTDWIIAEAFGRSSLGYPMRGVRPTFLKLLSYRQDPHVFFFTDPEKYLFYIGVRLPQDWKLLDCDFQNLKFRRFSFNGLLYLYTPDKPKDGIHTLKLTFELPYGLRKTTSLDVFVFHGLVNSLRGSTTPMRVEPVAPYTHVVKPGETLWSIANMYGLTIPDLELANGISDGNRIVSGTVLKLAKVYFDSSLTSIVINTATGRLALYYNGFLVKVFPVAVGRSDMTPPGTYWIMKKEIDPALYWFGEYIPPRSPINGLGTRFFQLSNPTYGIHGTTKPWEIGKRISHGCIRMFNQDIETIDAFIDVGTKVVVVRNTEEFPINWTF</sequence>
<accession>A0A832I717</accession>
<keyword evidence="8 9" id="KW-0961">Cell wall biogenesis/degradation</keyword>
<dbReference type="GO" id="GO:0018104">
    <property type="term" value="P:peptidoglycan-protein cross-linking"/>
    <property type="evidence" value="ECO:0007669"/>
    <property type="project" value="TreeGrafter"/>
</dbReference>
<dbReference type="SMART" id="SM00257">
    <property type="entry name" value="LysM"/>
    <property type="match status" value="1"/>
</dbReference>
<dbReference type="EMBL" id="DTKQ01000054">
    <property type="protein sequence ID" value="HGZ80178.1"/>
    <property type="molecule type" value="Genomic_DNA"/>
</dbReference>
<keyword evidence="6 9" id="KW-0133">Cell shape</keyword>
<dbReference type="PANTHER" id="PTHR30582">
    <property type="entry name" value="L,D-TRANSPEPTIDASE"/>
    <property type="match status" value="1"/>
</dbReference>
<dbReference type="GO" id="GO:0016757">
    <property type="term" value="F:glycosyltransferase activity"/>
    <property type="evidence" value="ECO:0007669"/>
    <property type="project" value="UniProtKB-KW"/>
</dbReference>
<evidence type="ECO:0000256" key="5">
    <source>
        <dbReference type="ARBA" id="ARBA00022801"/>
    </source>
</evidence>
<feature type="domain" description="L,D-TPase catalytic" evidence="11">
    <location>
        <begin position="265"/>
        <end position="385"/>
    </location>
</feature>
<evidence type="ECO:0000259" key="10">
    <source>
        <dbReference type="PROSITE" id="PS51782"/>
    </source>
</evidence>
<reference evidence="12" key="1">
    <citation type="journal article" date="2020" name="mSystems">
        <title>Genome- and Community-Level Interaction Insights into Carbon Utilization and Element Cycling Functions of Hydrothermarchaeota in Hydrothermal Sediment.</title>
        <authorList>
            <person name="Zhou Z."/>
            <person name="Liu Y."/>
            <person name="Xu W."/>
            <person name="Pan J."/>
            <person name="Luo Z.H."/>
            <person name="Li M."/>
        </authorList>
    </citation>
    <scope>NUCLEOTIDE SEQUENCE [LARGE SCALE GENOMIC DNA]</scope>
    <source>
        <strain evidence="12">SpSt-86</strain>
    </source>
</reference>
<comment type="pathway">
    <text evidence="1 9">Cell wall biogenesis; peptidoglycan biosynthesis.</text>
</comment>
<feature type="domain" description="LysM" evidence="10">
    <location>
        <begin position="211"/>
        <end position="255"/>
    </location>
</feature>
<dbReference type="InterPro" id="IPR036779">
    <property type="entry name" value="LysM_dom_sf"/>
</dbReference>
<dbReference type="Gene3D" id="2.40.440.10">
    <property type="entry name" value="L,D-transpeptidase catalytic domain-like"/>
    <property type="match status" value="1"/>
</dbReference>
<dbReference type="InterPro" id="IPR005490">
    <property type="entry name" value="LD_TPept_cat_dom"/>
</dbReference>
<evidence type="ECO:0000256" key="2">
    <source>
        <dbReference type="ARBA" id="ARBA00005992"/>
    </source>
</evidence>